<comment type="caution">
    <text evidence="3">The sequence shown here is derived from an EMBL/GenBank/DDBJ whole genome shotgun (WGS) entry which is preliminary data.</text>
</comment>
<evidence type="ECO:0000313" key="3">
    <source>
        <dbReference type="EMBL" id="RHA16881.1"/>
    </source>
</evidence>
<evidence type="ECO:0000313" key="4">
    <source>
        <dbReference type="Proteomes" id="UP000284779"/>
    </source>
</evidence>
<evidence type="ECO:0000256" key="1">
    <source>
        <dbReference type="ARBA" id="ARBA00007274"/>
    </source>
</evidence>
<dbReference type="InterPro" id="IPR001451">
    <property type="entry name" value="Hexapep"/>
</dbReference>
<dbReference type="Proteomes" id="UP000284779">
    <property type="component" value="Unassembled WGS sequence"/>
</dbReference>
<gene>
    <name evidence="3" type="ORF">DW944_10940</name>
</gene>
<name>A0A413R5C7_9FIRM</name>
<dbReference type="PANTHER" id="PTHR23416:SF23">
    <property type="entry name" value="ACETYLTRANSFERASE C18B11.09C-RELATED"/>
    <property type="match status" value="1"/>
</dbReference>
<keyword evidence="2 3" id="KW-0808">Transferase</keyword>
<dbReference type="Gene3D" id="2.160.10.10">
    <property type="entry name" value="Hexapeptide repeat proteins"/>
    <property type="match status" value="1"/>
</dbReference>
<evidence type="ECO:0000256" key="2">
    <source>
        <dbReference type="ARBA" id="ARBA00022679"/>
    </source>
</evidence>
<dbReference type="GO" id="GO:0008374">
    <property type="term" value="F:O-acyltransferase activity"/>
    <property type="evidence" value="ECO:0007669"/>
    <property type="project" value="TreeGrafter"/>
</dbReference>
<dbReference type="AlphaFoldDB" id="A0A413R5C7"/>
<comment type="similarity">
    <text evidence="1">Belongs to the transferase hexapeptide repeat family.</text>
</comment>
<reference evidence="3 4" key="1">
    <citation type="submission" date="2018-08" db="EMBL/GenBank/DDBJ databases">
        <title>A genome reference for cultivated species of the human gut microbiota.</title>
        <authorList>
            <person name="Zou Y."/>
            <person name="Xue W."/>
            <person name="Luo G."/>
        </authorList>
    </citation>
    <scope>NUCLEOTIDE SEQUENCE [LARGE SCALE GENOMIC DNA]</scope>
    <source>
        <strain evidence="3 4">AM44-11BH</strain>
    </source>
</reference>
<protein>
    <submittedName>
        <fullName evidence="3">Acyltransferase</fullName>
    </submittedName>
</protein>
<dbReference type="InterPro" id="IPR011004">
    <property type="entry name" value="Trimer_LpxA-like_sf"/>
</dbReference>
<dbReference type="PANTHER" id="PTHR23416">
    <property type="entry name" value="SIALIC ACID SYNTHASE-RELATED"/>
    <property type="match status" value="1"/>
</dbReference>
<sequence>MNKVKRLSLLFRGKSLRLWKFISNEHYRSVSYRYFRDCGVVFKGKPKYINYDVDFDLTEPNKIFVGENTVIAKGTVLLTHDFSIECGLVAIGETQPDYEMQFLKEIHIGRDSFIGARSFILPGTIIGNNCIIGSGSVVSGKVPDNSIYAGNPAKFIAHTDEWARRKLKEKEYVKGTCKVK</sequence>
<dbReference type="SUPFAM" id="SSF51161">
    <property type="entry name" value="Trimeric LpxA-like enzymes"/>
    <property type="match status" value="1"/>
</dbReference>
<keyword evidence="4" id="KW-1185">Reference proteome</keyword>
<dbReference type="EMBL" id="QSFD01000013">
    <property type="protein sequence ID" value="RHA16881.1"/>
    <property type="molecule type" value="Genomic_DNA"/>
</dbReference>
<dbReference type="RefSeq" id="WP_117971555.1">
    <property type="nucleotide sequence ID" value="NZ_QSFD01000013.1"/>
</dbReference>
<keyword evidence="3" id="KW-0012">Acyltransferase</keyword>
<proteinExistence type="inferred from homology"/>
<dbReference type="Pfam" id="PF00132">
    <property type="entry name" value="Hexapep"/>
    <property type="match status" value="1"/>
</dbReference>
<dbReference type="InterPro" id="IPR051159">
    <property type="entry name" value="Hexapeptide_acetyltransf"/>
</dbReference>
<organism evidence="3 4">
    <name type="scientific">Eubacterium ventriosum</name>
    <dbReference type="NCBI Taxonomy" id="39496"/>
    <lineage>
        <taxon>Bacteria</taxon>
        <taxon>Bacillati</taxon>
        <taxon>Bacillota</taxon>
        <taxon>Clostridia</taxon>
        <taxon>Eubacteriales</taxon>
        <taxon>Eubacteriaceae</taxon>
        <taxon>Eubacterium</taxon>
    </lineage>
</organism>
<dbReference type="CDD" id="cd04647">
    <property type="entry name" value="LbH_MAT_like"/>
    <property type="match status" value="1"/>
</dbReference>
<accession>A0A413R5C7</accession>